<feature type="region of interest" description="Disordered" evidence="1">
    <location>
        <begin position="280"/>
        <end position="310"/>
    </location>
</feature>
<evidence type="ECO:0000256" key="1">
    <source>
        <dbReference type="SAM" id="MobiDB-lite"/>
    </source>
</evidence>
<feature type="compositionally biased region" description="Low complexity" evidence="1">
    <location>
        <begin position="215"/>
        <end position="232"/>
    </location>
</feature>
<feature type="compositionally biased region" description="Basic and acidic residues" evidence="1">
    <location>
        <begin position="38"/>
        <end position="47"/>
    </location>
</feature>
<feature type="compositionally biased region" description="Basic and acidic residues" evidence="1">
    <location>
        <begin position="280"/>
        <end position="298"/>
    </location>
</feature>
<name>A0A6A6TF74_9PLEO</name>
<protein>
    <submittedName>
        <fullName evidence="2">Uncharacterized protein</fullName>
    </submittedName>
</protein>
<accession>A0A6A6TF74</accession>
<feature type="region of interest" description="Disordered" evidence="1">
    <location>
        <begin position="1"/>
        <end position="232"/>
    </location>
</feature>
<sequence length="310" mass="34019">MQAYPRPALEGLATIPDQPNGDGNTGRPQRHSFPRPPSEAHLRDARTPRPTHRSSQTPIRSTSSTSTATVQTSRSASTTRTQGSSPGSRSMSTRSNRSLRHQQHGIGVTKEHLDALAALTAPAPNPAGGMTPESLQFLEQQQRKLDEKIRRQSTASERSARMNLIHEGKKAGNRMSGTGSASASTSASAHAYSTYPMPPSNRTSLSQSHRISMTSAYGPSSSGPGSSEVLSSSIPAEALEGLTPESIRLLREREKLLRWKAARDKVEFERREREKIKERVRRANEMEEARSRELEEKKKGKRRGCCAFLG</sequence>
<feature type="compositionally biased region" description="Low complexity" evidence="1">
    <location>
        <begin position="176"/>
        <end position="195"/>
    </location>
</feature>
<proteinExistence type="predicted"/>
<feature type="compositionally biased region" description="Basic and acidic residues" evidence="1">
    <location>
        <begin position="141"/>
        <end position="150"/>
    </location>
</feature>
<feature type="compositionally biased region" description="Basic and acidic residues" evidence="1">
    <location>
        <begin position="158"/>
        <end position="170"/>
    </location>
</feature>
<dbReference type="EMBL" id="MU004315">
    <property type="protein sequence ID" value="KAF2658382.1"/>
    <property type="molecule type" value="Genomic_DNA"/>
</dbReference>
<dbReference type="AlphaFoldDB" id="A0A6A6TF74"/>
<reference evidence="2" key="1">
    <citation type="journal article" date="2020" name="Stud. Mycol.">
        <title>101 Dothideomycetes genomes: a test case for predicting lifestyles and emergence of pathogens.</title>
        <authorList>
            <person name="Haridas S."/>
            <person name="Albert R."/>
            <person name="Binder M."/>
            <person name="Bloem J."/>
            <person name="Labutti K."/>
            <person name="Salamov A."/>
            <person name="Andreopoulos B."/>
            <person name="Baker S."/>
            <person name="Barry K."/>
            <person name="Bills G."/>
            <person name="Bluhm B."/>
            <person name="Cannon C."/>
            <person name="Castanera R."/>
            <person name="Culley D."/>
            <person name="Daum C."/>
            <person name="Ezra D."/>
            <person name="Gonzalez J."/>
            <person name="Henrissat B."/>
            <person name="Kuo A."/>
            <person name="Liang C."/>
            <person name="Lipzen A."/>
            <person name="Lutzoni F."/>
            <person name="Magnuson J."/>
            <person name="Mondo S."/>
            <person name="Nolan M."/>
            <person name="Ohm R."/>
            <person name="Pangilinan J."/>
            <person name="Park H.-J."/>
            <person name="Ramirez L."/>
            <person name="Alfaro M."/>
            <person name="Sun H."/>
            <person name="Tritt A."/>
            <person name="Yoshinaga Y."/>
            <person name="Zwiers L.-H."/>
            <person name="Turgeon B."/>
            <person name="Goodwin S."/>
            <person name="Spatafora J."/>
            <person name="Crous P."/>
            <person name="Grigoriev I."/>
        </authorList>
    </citation>
    <scope>NUCLEOTIDE SEQUENCE</scope>
    <source>
        <strain evidence="2">CBS 122681</strain>
    </source>
</reference>
<gene>
    <name evidence="2" type="ORF">K491DRAFT_690122</name>
</gene>
<evidence type="ECO:0000313" key="2">
    <source>
        <dbReference type="EMBL" id="KAF2658382.1"/>
    </source>
</evidence>
<dbReference type="Proteomes" id="UP000799324">
    <property type="component" value="Unassembled WGS sequence"/>
</dbReference>
<evidence type="ECO:0000313" key="3">
    <source>
        <dbReference type="Proteomes" id="UP000799324"/>
    </source>
</evidence>
<organism evidence="2 3">
    <name type="scientific">Lophiostoma macrostomum CBS 122681</name>
    <dbReference type="NCBI Taxonomy" id="1314788"/>
    <lineage>
        <taxon>Eukaryota</taxon>
        <taxon>Fungi</taxon>
        <taxon>Dikarya</taxon>
        <taxon>Ascomycota</taxon>
        <taxon>Pezizomycotina</taxon>
        <taxon>Dothideomycetes</taxon>
        <taxon>Pleosporomycetidae</taxon>
        <taxon>Pleosporales</taxon>
        <taxon>Lophiostomataceae</taxon>
        <taxon>Lophiostoma</taxon>
    </lineage>
</organism>
<keyword evidence="3" id="KW-1185">Reference proteome</keyword>
<feature type="compositionally biased region" description="Low complexity" evidence="1">
    <location>
        <begin position="53"/>
        <end position="95"/>
    </location>
</feature>
<feature type="compositionally biased region" description="Polar residues" evidence="1">
    <location>
        <begin position="200"/>
        <end position="214"/>
    </location>
</feature>